<dbReference type="PANTHER" id="PTHR45902:SF1">
    <property type="entry name" value="LATROPHILIN RECEPTOR-LIKE PROTEIN A"/>
    <property type="match status" value="1"/>
</dbReference>
<comment type="subcellular location">
    <subcellularLocation>
        <location evidence="1">Membrane</location>
        <topology evidence="1">Multi-pass membrane protein</topology>
    </subcellularLocation>
</comment>
<keyword evidence="4 5" id="KW-0472">Membrane</keyword>
<keyword evidence="3 5" id="KW-1133">Transmembrane helix</keyword>
<dbReference type="EMBL" id="UYJE01002657">
    <property type="protein sequence ID" value="VDI12621.1"/>
    <property type="molecule type" value="Genomic_DNA"/>
</dbReference>
<keyword evidence="9" id="KW-1185">Reference proteome</keyword>
<reference evidence="8" key="1">
    <citation type="submission" date="2018-11" db="EMBL/GenBank/DDBJ databases">
        <authorList>
            <person name="Alioto T."/>
            <person name="Alioto T."/>
        </authorList>
    </citation>
    <scope>NUCLEOTIDE SEQUENCE</scope>
</reference>
<dbReference type="InterPro" id="IPR053231">
    <property type="entry name" value="GPCR_LN-TM7"/>
</dbReference>
<comment type="caution">
    <text evidence="8">The sequence shown here is derived from an EMBL/GenBank/DDBJ whole genome shotgun (WGS) entry which is preliminary data.</text>
</comment>
<dbReference type="Proteomes" id="UP000596742">
    <property type="component" value="Unassembled WGS sequence"/>
</dbReference>
<keyword evidence="6" id="KW-0732">Signal</keyword>
<gene>
    <name evidence="8" type="ORF">MGAL_10B035119</name>
</gene>
<dbReference type="Gene3D" id="1.20.1070.10">
    <property type="entry name" value="Rhodopsin 7-helix transmembrane proteins"/>
    <property type="match status" value="1"/>
</dbReference>
<dbReference type="GO" id="GO:0004888">
    <property type="term" value="F:transmembrane signaling receptor activity"/>
    <property type="evidence" value="ECO:0007669"/>
    <property type="project" value="InterPro"/>
</dbReference>
<evidence type="ECO:0000259" key="7">
    <source>
        <dbReference type="PROSITE" id="PS50261"/>
    </source>
</evidence>
<dbReference type="OrthoDB" id="6129072at2759"/>
<dbReference type="AlphaFoldDB" id="A0A8B6CYW4"/>
<feature type="transmembrane region" description="Helical" evidence="5">
    <location>
        <begin position="655"/>
        <end position="674"/>
    </location>
</feature>
<evidence type="ECO:0000256" key="1">
    <source>
        <dbReference type="ARBA" id="ARBA00004141"/>
    </source>
</evidence>
<feature type="signal peptide" evidence="6">
    <location>
        <begin position="1"/>
        <end position="22"/>
    </location>
</feature>
<feature type="domain" description="G-protein coupled receptors family 2 profile 2" evidence="7">
    <location>
        <begin position="543"/>
        <end position="795"/>
    </location>
</feature>
<protein>
    <recommendedName>
        <fullName evidence="7">G-protein coupled receptors family 2 profile 2 domain-containing protein</fullName>
    </recommendedName>
</protein>
<dbReference type="InterPro" id="IPR017981">
    <property type="entry name" value="GPCR_2-like_7TM"/>
</dbReference>
<proteinExistence type="predicted"/>
<feature type="transmembrane region" description="Helical" evidence="5">
    <location>
        <begin position="615"/>
        <end position="635"/>
    </location>
</feature>
<evidence type="ECO:0000256" key="6">
    <source>
        <dbReference type="SAM" id="SignalP"/>
    </source>
</evidence>
<evidence type="ECO:0000313" key="9">
    <source>
        <dbReference type="Proteomes" id="UP000596742"/>
    </source>
</evidence>
<keyword evidence="2 5" id="KW-0812">Transmembrane</keyword>
<feature type="chain" id="PRO_5032927257" description="G-protein coupled receptors family 2 profile 2 domain-containing protein" evidence="6">
    <location>
        <begin position="23"/>
        <end position="809"/>
    </location>
</feature>
<dbReference type="PANTHER" id="PTHR45902">
    <property type="entry name" value="LATROPHILIN RECEPTOR-LIKE PROTEIN A"/>
    <property type="match status" value="1"/>
</dbReference>
<feature type="transmembrane region" description="Helical" evidence="5">
    <location>
        <begin position="700"/>
        <end position="725"/>
    </location>
</feature>
<organism evidence="8 9">
    <name type="scientific">Mytilus galloprovincialis</name>
    <name type="common">Mediterranean mussel</name>
    <dbReference type="NCBI Taxonomy" id="29158"/>
    <lineage>
        <taxon>Eukaryota</taxon>
        <taxon>Metazoa</taxon>
        <taxon>Spiralia</taxon>
        <taxon>Lophotrochozoa</taxon>
        <taxon>Mollusca</taxon>
        <taxon>Bivalvia</taxon>
        <taxon>Autobranchia</taxon>
        <taxon>Pteriomorphia</taxon>
        <taxon>Mytilida</taxon>
        <taxon>Mytiloidea</taxon>
        <taxon>Mytilidae</taxon>
        <taxon>Mytilinae</taxon>
        <taxon>Mytilus</taxon>
    </lineage>
</organism>
<evidence type="ECO:0000313" key="8">
    <source>
        <dbReference type="EMBL" id="VDI12621.1"/>
    </source>
</evidence>
<sequence length="809" mass="92783">MKVANILLEIIVCLCLPFSLQGQALVSKRWRYETTASGTKIQVTRTEESRQTGTKEQMRISKIKSTDVTTQSGVETTNYPDINDDFCFSVGACHPPATFSYSDWYCNCDRDCENYNDCCLQHNFTITNDQHVYECINLDTEETTYRGFQAISRCPLGYGNKTVDEKCMSGNLVESGPPVALGNDIMFKNKYCALCYDVKEYIPFEVEFYNIKMTSDEYEYFQNQTKKSKLSYIFMNADYKLVLPPSLNLRICVLNLIDNSQTHCQRYINPTVVIEGRDLRVYRNEFCMSDYDKQNGFDCFARFMRLLWQVVDINTLSVIFSFKETKLEKEGDITCQKWSEEIERSNSCAHLETYDNYVINLEYYVVSPKNQSKSELVGIGLVSLWTFVVTNFTKCSSKIILEASESQMIVRVTASLLVTKKLFSNEIHEIDKSFNEQELDIVIKDNSTENVAVVKKRNNISGIENDLVTRFDVIFHKRLHFRATEEFFSRLLQFNNIHTPVMNLMFCIYHKVFVNSFQDGGMYIDSEKNLCDRIQVLESTSNLALITYVCFSLSVISLAIVISFNRKHKFHCSVPGSNMENLSTSLLLANIVFMFGIGASRISRVCYIAGIILHYLWLTVFSYMTIAIAHIVYTISQLKSRNSIKHEDVVNKRRMVTFVGLLIPLLIVIPGIVVDQFGPEYWSLGYGRSVCFPNKYPANIIFFSGPVVFGVAVDCICMVQIVTQICRVRMGMRHFRKLNIYEDAQIYLRIVVLSGVFWVTGIVAAISEFEWLDYVFTILCGLQGFFIAVANMTTTRVLKTKRAVSKSLT</sequence>
<evidence type="ECO:0000256" key="5">
    <source>
        <dbReference type="SAM" id="Phobius"/>
    </source>
</evidence>
<dbReference type="GO" id="GO:0016020">
    <property type="term" value="C:membrane"/>
    <property type="evidence" value="ECO:0007669"/>
    <property type="project" value="UniProtKB-SubCell"/>
</dbReference>
<accession>A0A8B6CYW4</accession>
<name>A0A8B6CYW4_MYTGA</name>
<dbReference type="PROSITE" id="PS50261">
    <property type="entry name" value="G_PROTEIN_RECEP_F2_4"/>
    <property type="match status" value="1"/>
</dbReference>
<evidence type="ECO:0000256" key="2">
    <source>
        <dbReference type="ARBA" id="ARBA00022692"/>
    </source>
</evidence>
<feature type="transmembrane region" description="Helical" evidence="5">
    <location>
        <begin position="746"/>
        <end position="766"/>
    </location>
</feature>
<feature type="transmembrane region" description="Helical" evidence="5">
    <location>
        <begin position="585"/>
        <end position="603"/>
    </location>
</feature>
<dbReference type="GO" id="GO:0007166">
    <property type="term" value="P:cell surface receptor signaling pathway"/>
    <property type="evidence" value="ECO:0007669"/>
    <property type="project" value="InterPro"/>
</dbReference>
<evidence type="ECO:0000256" key="3">
    <source>
        <dbReference type="ARBA" id="ARBA00022989"/>
    </source>
</evidence>
<feature type="transmembrane region" description="Helical" evidence="5">
    <location>
        <begin position="772"/>
        <end position="792"/>
    </location>
</feature>
<evidence type="ECO:0000256" key="4">
    <source>
        <dbReference type="ARBA" id="ARBA00023136"/>
    </source>
</evidence>
<feature type="transmembrane region" description="Helical" evidence="5">
    <location>
        <begin position="543"/>
        <end position="564"/>
    </location>
</feature>